<evidence type="ECO:0000313" key="2">
    <source>
        <dbReference type="EMBL" id="SFV71402.1"/>
    </source>
</evidence>
<feature type="transmembrane region" description="Helical" evidence="1">
    <location>
        <begin position="175"/>
        <end position="193"/>
    </location>
</feature>
<dbReference type="AlphaFoldDB" id="A0A1W1D0G6"/>
<feature type="transmembrane region" description="Helical" evidence="1">
    <location>
        <begin position="262"/>
        <end position="281"/>
    </location>
</feature>
<dbReference type="EMBL" id="FPHM01000239">
    <property type="protein sequence ID" value="SFV71402.1"/>
    <property type="molecule type" value="Genomic_DNA"/>
</dbReference>
<protein>
    <recommendedName>
        <fullName evidence="3">DUF2868 domain-containing protein</fullName>
    </recommendedName>
</protein>
<proteinExistence type="predicted"/>
<sequence>MHIKSYLDLHQLLNSDKSTKEQRRAFGLSHQDLKDNPQSQLMAWLDTHKGKLKRPLFSETFSEYMYNMTFLLLVIAFIVGLFSGMALLDYNGDAPVNVVYFMGIVIVLPLFTMILSLLSMFKVHQSQSALLHISPAYWMEKVLSLLPNRFKLDKDLLEINPLLLNWLVIQRTQSIALAFSMGLGLALLLLIVSKDIAFAWSTTLDMTPAVFHTYIHFIAMPWESFFPSAMPSLTLIEQSHYYRLGDSLSQEMIKNASDLGQWWKFLLMSTLFYAIFLRFLVYMLSRVGFTLAIEKSLLTLEGVGSLLVDMNEAIISTHAMEKVEKYEINEEGNLAMVERVRNQYEIVHAWAMSTDEILLINDALSVTATTLYMVGGTNSLEEDTEIVSKSFGEVLFYVKAWEPPTMDFIDYLDELVEQVERIVIAPIGTAENHYIPVSKAISVWERKLAIFDNPKVCFKVSKGESI</sequence>
<dbReference type="InterPro" id="IPR021296">
    <property type="entry name" value="DUF2868"/>
</dbReference>
<reference evidence="2" key="1">
    <citation type="submission" date="2016-10" db="EMBL/GenBank/DDBJ databases">
        <authorList>
            <person name="de Groot N.N."/>
        </authorList>
    </citation>
    <scope>NUCLEOTIDE SEQUENCE</scope>
</reference>
<feature type="transmembrane region" description="Helical" evidence="1">
    <location>
        <begin position="64"/>
        <end position="86"/>
    </location>
</feature>
<feature type="transmembrane region" description="Helical" evidence="1">
    <location>
        <begin position="98"/>
        <end position="118"/>
    </location>
</feature>
<evidence type="ECO:0000256" key="1">
    <source>
        <dbReference type="SAM" id="Phobius"/>
    </source>
</evidence>
<accession>A0A1W1D0G6</accession>
<keyword evidence="1" id="KW-0812">Transmembrane</keyword>
<keyword evidence="1" id="KW-0472">Membrane</keyword>
<organism evidence="2">
    <name type="scientific">hydrothermal vent metagenome</name>
    <dbReference type="NCBI Taxonomy" id="652676"/>
    <lineage>
        <taxon>unclassified sequences</taxon>
        <taxon>metagenomes</taxon>
        <taxon>ecological metagenomes</taxon>
    </lineage>
</organism>
<gene>
    <name evidence="2" type="ORF">MNB_SV-13-1485</name>
</gene>
<name>A0A1W1D0G6_9ZZZZ</name>
<evidence type="ECO:0008006" key="3">
    <source>
        <dbReference type="Google" id="ProtNLM"/>
    </source>
</evidence>
<keyword evidence="1" id="KW-1133">Transmembrane helix</keyword>
<dbReference type="Pfam" id="PF11067">
    <property type="entry name" value="DUF2868"/>
    <property type="match status" value="1"/>
</dbReference>